<dbReference type="InterPro" id="IPR012340">
    <property type="entry name" value="NA-bd_OB-fold"/>
</dbReference>
<sequence>MESSKKLKIAEIKGEVVDIEIKAKILSMSKREIQNDKGPLTYHYGLVGDETGVIPFTAWSIPGTVRDNDVYLISKCYTKSYKDKLRLYFDARTEFKLLTEILEVKRTYKYYEIKDLDMKDKFITVEGLLTSENKREYEKEGEKKEVFQYILKDQTGTVPISSFGRKLEQGKYARIEGVRLDEFNGYYRLNMSDKAKVEYLNVELKENDNIQDISTLKGAVGGITISGFVINMGEKSGLVVRCSECNQRVDDVRCADHPDAKLIYDIFAYFTVDDGTDYLQVNAGYEALKNIINISREYLDNPQRPPLKKEVKEKVEIALVHNALKIKGNLRINNMGLSMRSSEVSYVTNTDISYLKNEIKGVQN</sequence>
<dbReference type="Proteomes" id="UP000187822">
    <property type="component" value="Chromosome I"/>
</dbReference>
<dbReference type="Gene3D" id="2.40.50.140">
    <property type="entry name" value="Nucleic acid-binding proteins"/>
    <property type="match status" value="2"/>
</dbReference>
<keyword evidence="3" id="KW-1185">Reference proteome</keyword>
<proteinExistence type="predicted"/>
<evidence type="ECO:0000313" key="2">
    <source>
        <dbReference type="EMBL" id="SJK84297.1"/>
    </source>
</evidence>
<organism evidence="1 4">
    <name type="scientific">Cuniculiplasma divulgatum</name>
    <dbReference type="NCBI Taxonomy" id="1673428"/>
    <lineage>
        <taxon>Archaea</taxon>
        <taxon>Methanobacteriati</taxon>
        <taxon>Thermoplasmatota</taxon>
        <taxon>Thermoplasmata</taxon>
        <taxon>Thermoplasmatales</taxon>
        <taxon>Cuniculiplasmataceae</taxon>
        <taxon>Cuniculiplasma</taxon>
    </lineage>
</organism>
<dbReference type="KEGG" id="cdiv:CPM_0413"/>
<evidence type="ECO:0000313" key="1">
    <source>
        <dbReference type="EMBL" id="SIM42577.1"/>
    </source>
</evidence>
<dbReference type="CDD" id="cd04491">
    <property type="entry name" value="SoSSB_OBF"/>
    <property type="match status" value="1"/>
</dbReference>
<dbReference type="GeneID" id="41587743"/>
<evidence type="ECO:0000313" key="3">
    <source>
        <dbReference type="Proteomes" id="UP000187822"/>
    </source>
</evidence>
<name>A0A1N5T3C7_9ARCH</name>
<reference evidence="1 4" key="1">
    <citation type="submission" date="2016-04" db="EMBL/GenBank/DDBJ databases">
        <authorList>
            <person name="Evans L.H."/>
            <person name="Alamgir A."/>
            <person name="Owens N."/>
            <person name="Weber N.D."/>
            <person name="Virtaneva K."/>
            <person name="Barbian K."/>
            <person name="Babar A."/>
            <person name="Rosenke K."/>
        </authorList>
    </citation>
    <scope>NUCLEOTIDE SEQUENCE [LARGE SCALE GENOMIC DNA]</scope>
    <source>
        <strain evidence="1">S5</strain>
        <strain evidence="4">S5(T) (JCM 30642 \VKM B-2941)</strain>
    </source>
</reference>
<reference evidence="3" key="3">
    <citation type="submission" date="2016-06" db="EMBL/GenBank/DDBJ databases">
        <authorList>
            <person name="Toshchakov V.S."/>
        </authorList>
    </citation>
    <scope>NUCLEOTIDE SEQUENCE [LARGE SCALE GENOMIC DNA]</scope>
    <source>
        <strain>PM4 (JCM 30641</strain>
        <strain evidence="3">\VKM B-2940)</strain>
    </source>
</reference>
<reference evidence="2" key="2">
    <citation type="submission" date="2016-06" db="EMBL/GenBank/DDBJ databases">
        <authorList>
            <person name="Olsen C.W."/>
            <person name="Carey S."/>
            <person name="Hinshaw L."/>
            <person name="Karasin A.I."/>
        </authorList>
    </citation>
    <scope>NUCLEOTIDE SEQUENCE [LARGE SCALE GENOMIC DNA]</scope>
    <source>
        <strain evidence="2">PM4</strain>
    </source>
</reference>
<dbReference type="EMBL" id="LT719092">
    <property type="protein sequence ID" value="SJK84297.1"/>
    <property type="molecule type" value="Genomic_DNA"/>
</dbReference>
<dbReference type="STRING" id="1673428.CPM_0413"/>
<protein>
    <submittedName>
        <fullName evidence="1">Replication factor A large subunit</fullName>
    </submittedName>
</protein>
<dbReference type="SUPFAM" id="SSF50249">
    <property type="entry name" value="Nucleic acid-binding proteins"/>
    <property type="match status" value="2"/>
</dbReference>
<gene>
    <name evidence="2" type="ORF">CPM_0413</name>
    <name evidence="1" type="ORF">CSP5_0441</name>
</gene>
<evidence type="ECO:0000313" key="4">
    <source>
        <dbReference type="Proteomes" id="UP000195607"/>
    </source>
</evidence>
<accession>A0A1N5T3C7</accession>
<dbReference type="OrthoDB" id="335252at2157"/>
<dbReference type="EMBL" id="LT671858">
    <property type="protein sequence ID" value="SIM42577.1"/>
    <property type="molecule type" value="Genomic_DNA"/>
</dbReference>
<dbReference type="RefSeq" id="WP_077076782.1">
    <property type="nucleotide sequence ID" value="NZ_LT671858.1"/>
</dbReference>
<dbReference type="AlphaFoldDB" id="A0A1N5T3C7"/>
<dbReference type="Proteomes" id="UP000195607">
    <property type="component" value="Chromosome I"/>
</dbReference>